<dbReference type="InterPro" id="IPR038495">
    <property type="entry name" value="ATPase_E_C"/>
</dbReference>
<dbReference type="EMBL" id="CADCVA010000319">
    <property type="protein sequence ID" value="CAA9436212.1"/>
    <property type="molecule type" value="Genomic_DNA"/>
</dbReference>
<dbReference type="Pfam" id="PF01991">
    <property type="entry name" value="vATP-synt_E"/>
    <property type="match status" value="1"/>
</dbReference>
<evidence type="ECO:0000256" key="4">
    <source>
        <dbReference type="SAM" id="Coils"/>
    </source>
</evidence>
<accession>A0A6J4QCC2</accession>
<dbReference type="InterPro" id="IPR002842">
    <property type="entry name" value="ATPase_V1_Esu"/>
</dbReference>
<dbReference type="Gene3D" id="3.30.2320.30">
    <property type="entry name" value="ATP synthase, E subunit, C-terminal"/>
    <property type="match status" value="1"/>
</dbReference>
<keyword evidence="2" id="KW-0813">Transport</keyword>
<proteinExistence type="inferred from homology"/>
<dbReference type="SUPFAM" id="SSF160527">
    <property type="entry name" value="V-type ATPase subunit E-like"/>
    <property type="match status" value="1"/>
</dbReference>
<sequence length="199" mass="21497">MPLEDLLNAIESEADEERARLGEEAEAEAAAILSRAREEAARAREDVLRSRVPAAEAEANRRRAVARLEAGRLEREARHEAFVLLLAETCDRLAKVRGEPGHRDALRALLREALAALPDAATARVHPDDEGLADRLAREAGANLVVTPDPGVDGGLVLEAAGGRVVRNTFGARLANAEARLRPWYGRRLEALGSPEGAR</sequence>
<evidence type="ECO:0000256" key="3">
    <source>
        <dbReference type="ARBA" id="ARBA00023065"/>
    </source>
</evidence>
<organism evidence="5">
    <name type="scientific">uncultured Rubrobacteraceae bacterium</name>
    <dbReference type="NCBI Taxonomy" id="349277"/>
    <lineage>
        <taxon>Bacteria</taxon>
        <taxon>Bacillati</taxon>
        <taxon>Actinomycetota</taxon>
        <taxon>Rubrobacteria</taxon>
        <taxon>Rubrobacterales</taxon>
        <taxon>Rubrobacteraceae</taxon>
        <taxon>environmental samples</taxon>
    </lineage>
</organism>
<dbReference type="AlphaFoldDB" id="A0A6J4QCC2"/>
<dbReference type="GO" id="GO:0046961">
    <property type="term" value="F:proton-transporting ATPase activity, rotational mechanism"/>
    <property type="evidence" value="ECO:0007669"/>
    <property type="project" value="InterPro"/>
</dbReference>
<dbReference type="GO" id="GO:0033178">
    <property type="term" value="C:proton-transporting two-sector ATPase complex, catalytic domain"/>
    <property type="evidence" value="ECO:0007669"/>
    <property type="project" value="InterPro"/>
</dbReference>
<evidence type="ECO:0000256" key="1">
    <source>
        <dbReference type="ARBA" id="ARBA00005901"/>
    </source>
</evidence>
<name>A0A6J4QCC2_9ACTN</name>
<keyword evidence="4" id="KW-0175">Coiled coil</keyword>
<evidence type="ECO:0008006" key="6">
    <source>
        <dbReference type="Google" id="ProtNLM"/>
    </source>
</evidence>
<evidence type="ECO:0000313" key="5">
    <source>
        <dbReference type="EMBL" id="CAA9436212.1"/>
    </source>
</evidence>
<evidence type="ECO:0000256" key="2">
    <source>
        <dbReference type="ARBA" id="ARBA00022448"/>
    </source>
</evidence>
<gene>
    <name evidence="5" type="ORF">AVDCRST_MAG82-2492</name>
</gene>
<feature type="coiled-coil region" evidence="4">
    <location>
        <begin position="7"/>
        <end position="76"/>
    </location>
</feature>
<protein>
    <recommendedName>
        <fullName evidence="6">V-type proton ATPase subunit E</fullName>
    </recommendedName>
</protein>
<keyword evidence="3" id="KW-0406">Ion transport</keyword>
<reference evidence="5" key="1">
    <citation type="submission" date="2020-02" db="EMBL/GenBank/DDBJ databases">
        <authorList>
            <person name="Meier V. D."/>
        </authorList>
    </citation>
    <scope>NUCLEOTIDE SEQUENCE</scope>
    <source>
        <strain evidence="5">AVDCRST_MAG82</strain>
    </source>
</reference>
<comment type="similarity">
    <text evidence="1">Belongs to the V-ATPase E subunit family.</text>
</comment>